<keyword evidence="1" id="KW-1133">Transmembrane helix</keyword>
<dbReference type="EMBL" id="FORO01000065">
    <property type="protein sequence ID" value="SFJ72186.1"/>
    <property type="molecule type" value="Genomic_DNA"/>
</dbReference>
<evidence type="ECO:0000256" key="1">
    <source>
        <dbReference type="SAM" id="Phobius"/>
    </source>
</evidence>
<dbReference type="GeneID" id="14206965"/>
<keyword evidence="1" id="KW-0472">Membrane</keyword>
<dbReference type="RefSeq" id="WP_005580712.1">
    <property type="nucleotide sequence ID" value="NZ_FORO01000065.1"/>
</dbReference>
<accession>A0A1I3TRC6</accession>
<proteinExistence type="predicted"/>
<reference evidence="2 3" key="1">
    <citation type="submission" date="2016-10" db="EMBL/GenBank/DDBJ databases">
        <authorList>
            <person name="de Groot N.N."/>
        </authorList>
    </citation>
    <scope>NUCLEOTIDE SEQUENCE [LARGE SCALE GENOMIC DNA]</scope>
    <source>
        <strain evidence="2 3">SP2</strain>
    </source>
</reference>
<feature type="transmembrane region" description="Helical" evidence="1">
    <location>
        <begin position="20"/>
        <end position="42"/>
    </location>
</feature>
<organism evidence="2 3">
    <name type="scientific">Natronobacterium gregoryi</name>
    <dbReference type="NCBI Taxonomy" id="44930"/>
    <lineage>
        <taxon>Archaea</taxon>
        <taxon>Methanobacteriati</taxon>
        <taxon>Methanobacteriota</taxon>
        <taxon>Stenosarchaea group</taxon>
        <taxon>Halobacteria</taxon>
        <taxon>Halobacteriales</taxon>
        <taxon>Natrialbaceae</taxon>
        <taxon>Natronobacterium</taxon>
    </lineage>
</organism>
<protein>
    <submittedName>
        <fullName evidence="2">Uncharacterized protein</fullName>
    </submittedName>
</protein>
<keyword evidence="1" id="KW-0812">Transmembrane</keyword>
<sequence>MTVPVTPIPASIVPFDPTVGVAVVASVMVTVFVAVMAFLALAPIVSEKWSKQLAATGRPSLETEAGDAD</sequence>
<evidence type="ECO:0000313" key="2">
    <source>
        <dbReference type="EMBL" id="SFJ72186.1"/>
    </source>
</evidence>
<dbReference type="AlphaFoldDB" id="A0A1I3TRC6"/>
<gene>
    <name evidence="2" type="ORF">SAMN05443661_16514</name>
</gene>
<dbReference type="OMA" id="FDPVIGF"/>
<dbReference type="Proteomes" id="UP000182829">
    <property type="component" value="Unassembled WGS sequence"/>
</dbReference>
<name>A0A1I3TRC6_9EURY</name>
<evidence type="ECO:0000313" key="3">
    <source>
        <dbReference type="Proteomes" id="UP000182829"/>
    </source>
</evidence>